<dbReference type="InterPro" id="IPR051804">
    <property type="entry name" value="Carb_Metab_Reg_Kinase/Isom"/>
</dbReference>
<name>A0A6P1M264_9BACT</name>
<evidence type="ECO:0000256" key="3">
    <source>
        <dbReference type="ARBA" id="ARBA00029741"/>
    </source>
</evidence>
<evidence type="ECO:0000313" key="10">
    <source>
        <dbReference type="Proteomes" id="UP000464954"/>
    </source>
</evidence>
<dbReference type="InterPro" id="IPR046457">
    <property type="entry name" value="PMI_typeI_cat"/>
</dbReference>
<dbReference type="InterPro" id="IPR011051">
    <property type="entry name" value="RmlC_Cupin_sf"/>
</dbReference>
<dbReference type="EMBL" id="CP047593">
    <property type="protein sequence ID" value="QHI67917.1"/>
    <property type="molecule type" value="Genomic_DNA"/>
</dbReference>
<evidence type="ECO:0000313" key="9">
    <source>
        <dbReference type="EMBL" id="QHI67917.1"/>
    </source>
</evidence>
<evidence type="ECO:0000259" key="7">
    <source>
        <dbReference type="Pfam" id="PF20511"/>
    </source>
</evidence>
<dbReference type="Pfam" id="PF21621">
    <property type="entry name" value="MPI_cupin_dom"/>
    <property type="match status" value="1"/>
</dbReference>
<dbReference type="PANTHER" id="PTHR42742">
    <property type="entry name" value="TRANSCRIPTIONAL REPRESSOR MPRA"/>
    <property type="match status" value="1"/>
</dbReference>
<dbReference type="GO" id="GO:0005975">
    <property type="term" value="P:carbohydrate metabolic process"/>
    <property type="evidence" value="ECO:0007669"/>
    <property type="project" value="InterPro"/>
</dbReference>
<dbReference type="AlphaFoldDB" id="A0A6P1M264"/>
<dbReference type="PANTHER" id="PTHR42742:SF3">
    <property type="entry name" value="FRUCTOKINASE"/>
    <property type="match status" value="1"/>
</dbReference>
<keyword evidence="10" id="KW-1185">Reference proteome</keyword>
<dbReference type="SUPFAM" id="SSF51182">
    <property type="entry name" value="RmlC-like cupins"/>
    <property type="match status" value="1"/>
</dbReference>
<feature type="domain" description="Phosphomannose isomerase type I catalytic" evidence="7">
    <location>
        <begin position="8"/>
        <end position="109"/>
    </location>
</feature>
<sequence length="315" mass="35051">MDKLYPLRFTPVYKDYLWGGDRIPKIFKRDMPEGVYAESWEISTHPDGATVIANGPLAGKTLGDLLPERKDEILGSHVKGDDFPLLIKLIDARDKLSVQVHPNDGNAAEVDGQPKTEMWYFLEGDADANIYCGLKPGIGKEEFLKAMEDKTFADILQIIPAEPGEAVFVPGGRVHAIGTGCLILEIQQNSNTTYRLYDWDRTDANGNSRELHIDKALQVIDWENNGDPHCDVHGTTIQSCEYFQLDRHELSEETAFPNLGKSFQALFIAGGEGIIRWSDGEEKLFLGQSWLVPAALGDFEIIPEDAMTVLCTTIP</sequence>
<reference evidence="9 10" key="1">
    <citation type="submission" date="2020-01" db="EMBL/GenBank/DDBJ databases">
        <title>Ponticoccus aerotolerans gen. nov., sp. nov., an anaerobic bacterium and proposal of Ponticoccusceae fam. nov., Ponticoccusles ord. nov. and Ponticoccuse classis nov. in the phylum Kiritimatiellaeota.</title>
        <authorList>
            <person name="Zhou L.Y."/>
            <person name="Du Z.J."/>
        </authorList>
    </citation>
    <scope>NUCLEOTIDE SEQUENCE [LARGE SCALE GENOMIC DNA]</scope>
    <source>
        <strain evidence="9 10">S-5007</strain>
    </source>
</reference>
<keyword evidence="9" id="KW-0413">Isomerase</keyword>
<accession>A0A6P1M264</accession>
<dbReference type="RefSeq" id="WP_160625951.1">
    <property type="nucleotide sequence ID" value="NZ_CP047593.1"/>
</dbReference>
<gene>
    <name evidence="9" type="ORF">GT409_00135</name>
</gene>
<dbReference type="InterPro" id="IPR014628">
    <property type="entry name" value="Man6P_isomerase_Firm_short"/>
</dbReference>
<dbReference type="Proteomes" id="UP000464954">
    <property type="component" value="Chromosome"/>
</dbReference>
<feature type="binding site" evidence="5">
    <location>
        <position position="175"/>
    </location>
    <ligand>
        <name>Zn(2+)</name>
        <dbReference type="ChEBI" id="CHEBI:29105"/>
    </ligand>
</feature>
<feature type="binding site" evidence="5">
    <location>
        <position position="117"/>
    </location>
    <ligand>
        <name>Zn(2+)</name>
        <dbReference type="ChEBI" id="CHEBI:29105"/>
    </ligand>
</feature>
<protein>
    <recommendedName>
        <fullName evidence="3">Phosphohexomutase</fullName>
    </recommendedName>
    <alternativeName>
        <fullName evidence="4">Phosphomannose isomerase</fullName>
    </alternativeName>
</protein>
<evidence type="ECO:0000256" key="5">
    <source>
        <dbReference type="PIRSR" id="PIRSR036894-1"/>
    </source>
</evidence>
<dbReference type="KEGG" id="taer:GT409_00135"/>
<dbReference type="GO" id="GO:0004476">
    <property type="term" value="F:mannose-6-phosphate isomerase activity"/>
    <property type="evidence" value="ECO:0007669"/>
    <property type="project" value="InterPro"/>
</dbReference>
<evidence type="ECO:0000256" key="4">
    <source>
        <dbReference type="ARBA" id="ARBA00030762"/>
    </source>
</evidence>
<feature type="binding site" evidence="5">
    <location>
        <position position="101"/>
    </location>
    <ligand>
        <name>Zn(2+)</name>
        <dbReference type="ChEBI" id="CHEBI:29105"/>
    </ligand>
</feature>
<keyword evidence="2 5" id="KW-0862">Zinc</keyword>
<evidence type="ECO:0000259" key="8">
    <source>
        <dbReference type="Pfam" id="PF21621"/>
    </source>
</evidence>
<feature type="domain" description="Mannose-6-phosphate isomerase cupin" evidence="8">
    <location>
        <begin position="236"/>
        <end position="301"/>
    </location>
</feature>
<organism evidence="9 10">
    <name type="scientific">Tichowtungia aerotolerans</name>
    <dbReference type="NCBI Taxonomy" id="2697043"/>
    <lineage>
        <taxon>Bacteria</taxon>
        <taxon>Pseudomonadati</taxon>
        <taxon>Kiritimatiellota</taxon>
        <taxon>Tichowtungiia</taxon>
        <taxon>Tichowtungiales</taxon>
        <taxon>Tichowtungiaceae</taxon>
        <taxon>Tichowtungia</taxon>
    </lineage>
</organism>
<dbReference type="InterPro" id="IPR049071">
    <property type="entry name" value="MPI_cupin_dom"/>
</dbReference>
<evidence type="ECO:0000256" key="2">
    <source>
        <dbReference type="ARBA" id="ARBA00022833"/>
    </source>
</evidence>
<dbReference type="PIRSF" id="PIRSF036894">
    <property type="entry name" value="PMI_Firm_short"/>
    <property type="match status" value="1"/>
</dbReference>
<dbReference type="CDD" id="cd07010">
    <property type="entry name" value="cupin_PMI_type_I_N_bac"/>
    <property type="match status" value="1"/>
</dbReference>
<comment type="cofactor">
    <cofactor evidence="5">
        <name>Zn(2+)</name>
        <dbReference type="ChEBI" id="CHEBI:29105"/>
    </cofactor>
    <text evidence="5">Binds 1 zinc ion per subunit.</text>
</comment>
<keyword evidence="1 5" id="KW-0479">Metal-binding</keyword>
<feature type="active site" evidence="6">
    <location>
        <position position="195"/>
    </location>
</feature>
<dbReference type="Gene3D" id="2.60.120.10">
    <property type="entry name" value="Jelly Rolls"/>
    <property type="match status" value="2"/>
</dbReference>
<evidence type="ECO:0000256" key="1">
    <source>
        <dbReference type="ARBA" id="ARBA00022723"/>
    </source>
</evidence>
<evidence type="ECO:0000256" key="6">
    <source>
        <dbReference type="PIRSR" id="PIRSR036894-2"/>
    </source>
</evidence>
<dbReference type="GO" id="GO:0008270">
    <property type="term" value="F:zinc ion binding"/>
    <property type="evidence" value="ECO:0007669"/>
    <property type="project" value="InterPro"/>
</dbReference>
<dbReference type="Pfam" id="PF20511">
    <property type="entry name" value="PMI_typeI_cat"/>
    <property type="match status" value="1"/>
</dbReference>
<dbReference type="InterPro" id="IPR014710">
    <property type="entry name" value="RmlC-like_jellyroll"/>
</dbReference>
<proteinExistence type="predicted"/>